<dbReference type="EMBL" id="FTNK01000018">
    <property type="protein sequence ID" value="SIR55684.1"/>
    <property type="molecule type" value="Genomic_DNA"/>
</dbReference>
<gene>
    <name evidence="2" type="ORF">SAMN05421578_11893</name>
</gene>
<dbReference type="InterPro" id="IPR029044">
    <property type="entry name" value="Nucleotide-diphossugar_trans"/>
</dbReference>
<evidence type="ECO:0000259" key="1">
    <source>
        <dbReference type="Pfam" id="PF00535"/>
    </source>
</evidence>
<dbReference type="SUPFAM" id="SSF53448">
    <property type="entry name" value="Nucleotide-diphospho-sugar transferases"/>
    <property type="match status" value="1"/>
</dbReference>
<dbReference type="PANTHER" id="PTHR43630">
    <property type="entry name" value="POLY-BETA-1,6-N-ACETYL-D-GLUCOSAMINE SYNTHASE"/>
    <property type="match status" value="1"/>
</dbReference>
<comment type="caution">
    <text evidence="2">The sequence shown here is derived from an EMBL/GenBank/DDBJ whole genome shotgun (WGS) entry which is preliminary data.</text>
</comment>
<reference evidence="2 3" key="1">
    <citation type="submission" date="2017-01" db="EMBL/GenBank/DDBJ databases">
        <authorList>
            <person name="Varghese N."/>
            <person name="Submissions S."/>
        </authorList>
    </citation>
    <scope>NUCLEOTIDE SEQUENCE [LARGE SCALE GENOMIC DNA]</scope>
    <source>
        <strain evidence="2 3">ATCC 23464</strain>
    </source>
</reference>
<protein>
    <submittedName>
        <fullName evidence="2">Glycosyl transferase family 2</fullName>
    </submittedName>
</protein>
<dbReference type="InterPro" id="IPR001173">
    <property type="entry name" value="Glyco_trans_2-like"/>
</dbReference>
<feature type="domain" description="Glycosyltransferase 2-like" evidence="1">
    <location>
        <begin position="7"/>
        <end position="125"/>
    </location>
</feature>
<dbReference type="CDD" id="cd02511">
    <property type="entry name" value="Beta4Glucosyltransferase"/>
    <property type="match status" value="1"/>
</dbReference>
<dbReference type="Pfam" id="PF00535">
    <property type="entry name" value="Glycos_transf_2"/>
    <property type="match status" value="1"/>
</dbReference>
<evidence type="ECO:0000313" key="2">
    <source>
        <dbReference type="EMBL" id="SIR55684.1"/>
    </source>
</evidence>
<dbReference type="SUPFAM" id="SSF48452">
    <property type="entry name" value="TPR-like"/>
    <property type="match status" value="1"/>
</dbReference>
<keyword evidence="2" id="KW-0808">Transferase</keyword>
<sequence length="655" mass="75390">MPKLDISLCMIMKDEELHLERCLSSIQHLVSEIIIADTGSHDKSVSIANRFGAQVIQIPWEDDFAKARNTVLKQASCSWILVLDADEEVDNWQLEELRNLLNNPDNQGYFLSLKNYVGETIDHSYVTDAVCRLFRNDKRITFCDRIHESVAPSIWEIPDANIAFSSLRIKHYGYLQHELVRKEKGTRNLNIIQHSLQQRPGHLPLLYALGTEYYQLADYESASTILIPLLHQIPATSGFTSDLYLKSAYALYMCRKLKQSEAILLEGSILFPDFTDLLETYAILLAEQGRFSPAYEYLQKALNAGDVSIKYSSTSGSGTYRTHWVAGTICEQMLLFEEALRHYEHSLEFRSDYMPTWRSIVPLCLLSNQIPRLLLITERYHTSLTSDILMFLTPSALNSRSLPWLSQLRSYLPSEPATIVDAMLFQQTGDRHESAQRLEVLLHTFPNHPMILSYQWAVTHESEVSQSAIRWMNELIHVKPDMNTIQQRLEDHPDTSLNPPNPQMLEYALQLFIQTGSWNTLLTLFRHSSADIRWSALPQSTLAGLLQSPHAVQQQWCHIFLQQQEHHFSDDQSHEETIISYDISEWLYYASIAQACGELPELNEQMEERLCHSGEPIPLVALAYYQLLRVYSLHTSHTPKSSICWPLLFRSYINI</sequence>
<dbReference type="RefSeq" id="WP_068588394.1">
    <property type="nucleotide sequence ID" value="NZ_FTNK01000018.1"/>
</dbReference>
<name>A0ABY1KBJ4_9BACL</name>
<keyword evidence="3" id="KW-1185">Reference proteome</keyword>
<dbReference type="PANTHER" id="PTHR43630:SF2">
    <property type="entry name" value="GLYCOSYLTRANSFERASE"/>
    <property type="match status" value="1"/>
</dbReference>
<organism evidence="2 3">
    <name type="scientific">Paenibacillus macquariensis</name>
    <dbReference type="NCBI Taxonomy" id="948756"/>
    <lineage>
        <taxon>Bacteria</taxon>
        <taxon>Bacillati</taxon>
        <taxon>Bacillota</taxon>
        <taxon>Bacilli</taxon>
        <taxon>Bacillales</taxon>
        <taxon>Paenibacillaceae</taxon>
        <taxon>Paenibacillus</taxon>
    </lineage>
</organism>
<proteinExistence type="predicted"/>
<dbReference type="Gene3D" id="3.90.550.10">
    <property type="entry name" value="Spore Coat Polysaccharide Biosynthesis Protein SpsA, Chain A"/>
    <property type="match status" value="1"/>
</dbReference>
<dbReference type="Gene3D" id="1.25.40.10">
    <property type="entry name" value="Tetratricopeptide repeat domain"/>
    <property type="match status" value="1"/>
</dbReference>
<dbReference type="Proteomes" id="UP000186666">
    <property type="component" value="Unassembled WGS sequence"/>
</dbReference>
<evidence type="ECO:0000313" key="3">
    <source>
        <dbReference type="Proteomes" id="UP000186666"/>
    </source>
</evidence>
<dbReference type="GO" id="GO:0016740">
    <property type="term" value="F:transferase activity"/>
    <property type="evidence" value="ECO:0007669"/>
    <property type="project" value="UniProtKB-KW"/>
</dbReference>
<accession>A0ABY1KBJ4</accession>
<dbReference type="InterPro" id="IPR011990">
    <property type="entry name" value="TPR-like_helical_dom_sf"/>
</dbReference>